<evidence type="ECO:0008006" key="3">
    <source>
        <dbReference type="Google" id="ProtNLM"/>
    </source>
</evidence>
<dbReference type="Proteomes" id="UP000051373">
    <property type="component" value="Unassembled WGS sequence"/>
</dbReference>
<gene>
    <name evidence="1" type="ORF">AMJ83_11790</name>
</gene>
<accession>A0A0S8FMN8</accession>
<dbReference type="EMBL" id="LJUJ01000059">
    <property type="protein sequence ID" value="KPK62019.1"/>
    <property type="molecule type" value="Genomic_DNA"/>
</dbReference>
<sequence length="159" mass="18765">MADNINKDYTAYRYRKLEFPVFDRYYYTPGIRVKYEYGKPIDLRKQLTFTSSYIAIWCDDAVIHQADIQSRYGYGIMDFILIEGAVSIYYNHVVPQDTNSQSTIGVVPEVEFSYYIENGIDVGLDGGCDFRREQSQLPDDGYDYTANWFVEFHTRWRVF</sequence>
<proteinExistence type="predicted"/>
<dbReference type="AlphaFoldDB" id="A0A0S8FMN8"/>
<name>A0A0S8FMN8_UNCW3</name>
<evidence type="ECO:0000313" key="2">
    <source>
        <dbReference type="Proteomes" id="UP000051373"/>
    </source>
</evidence>
<reference evidence="1 2" key="1">
    <citation type="journal article" date="2015" name="Microbiome">
        <title>Genomic resolution of linkages in carbon, nitrogen, and sulfur cycling among widespread estuary sediment bacteria.</title>
        <authorList>
            <person name="Baker B.J."/>
            <person name="Lazar C.S."/>
            <person name="Teske A.P."/>
            <person name="Dick G.J."/>
        </authorList>
    </citation>
    <scope>NUCLEOTIDE SEQUENCE [LARGE SCALE GENOMIC DNA]</scope>
    <source>
        <strain evidence="1">SM23_42</strain>
    </source>
</reference>
<protein>
    <recommendedName>
        <fullName evidence="3">Outer membrane protein beta-barrel domain-containing protein</fullName>
    </recommendedName>
</protein>
<organism evidence="1 2">
    <name type="scientific">candidate division WOR_3 bacterium SM23_42</name>
    <dbReference type="NCBI Taxonomy" id="1703779"/>
    <lineage>
        <taxon>Bacteria</taxon>
        <taxon>Bacteria division WOR-3</taxon>
    </lineage>
</organism>
<evidence type="ECO:0000313" key="1">
    <source>
        <dbReference type="EMBL" id="KPK62019.1"/>
    </source>
</evidence>
<comment type="caution">
    <text evidence="1">The sequence shown here is derived from an EMBL/GenBank/DDBJ whole genome shotgun (WGS) entry which is preliminary data.</text>
</comment>